<name>A4J7P7_DESRM</name>
<keyword evidence="1" id="KW-0812">Transmembrane</keyword>
<proteinExistence type="predicted"/>
<feature type="transmembrane region" description="Helical" evidence="1">
    <location>
        <begin position="12"/>
        <end position="29"/>
    </location>
</feature>
<dbReference type="HOGENOM" id="CLU_2584065_0_0_9"/>
<organism evidence="2 3">
    <name type="scientific">Desulforamulus reducens (strain ATCC BAA-1160 / DSM 100696 / MI-1)</name>
    <name type="common">Desulfotomaculum reducens</name>
    <dbReference type="NCBI Taxonomy" id="349161"/>
    <lineage>
        <taxon>Bacteria</taxon>
        <taxon>Bacillati</taxon>
        <taxon>Bacillota</taxon>
        <taxon>Clostridia</taxon>
        <taxon>Eubacteriales</taxon>
        <taxon>Peptococcaceae</taxon>
        <taxon>Desulforamulus</taxon>
    </lineage>
</organism>
<evidence type="ECO:0000313" key="3">
    <source>
        <dbReference type="Proteomes" id="UP000001556"/>
    </source>
</evidence>
<protein>
    <submittedName>
        <fullName evidence="2">Uncharacterized protein</fullName>
    </submittedName>
</protein>
<reference evidence="2 3" key="1">
    <citation type="submission" date="2007-03" db="EMBL/GenBank/DDBJ databases">
        <title>Complete sequence of Desulfotomaculum reducens MI-1.</title>
        <authorList>
            <consortium name="US DOE Joint Genome Institute"/>
            <person name="Copeland A."/>
            <person name="Lucas S."/>
            <person name="Lapidus A."/>
            <person name="Barry K."/>
            <person name="Detter J.C."/>
            <person name="Glavina del Rio T."/>
            <person name="Hammon N."/>
            <person name="Israni S."/>
            <person name="Dalin E."/>
            <person name="Tice H."/>
            <person name="Pitluck S."/>
            <person name="Sims D."/>
            <person name="Brettin T."/>
            <person name="Bruce D."/>
            <person name="Han C."/>
            <person name="Tapia R."/>
            <person name="Schmutz J."/>
            <person name="Larimer F."/>
            <person name="Land M."/>
            <person name="Hauser L."/>
            <person name="Kyrpides N."/>
            <person name="Kim E."/>
            <person name="Tebo B.M."/>
            <person name="Richardson P."/>
        </authorList>
    </citation>
    <scope>NUCLEOTIDE SEQUENCE [LARGE SCALE GENOMIC DNA]</scope>
    <source>
        <strain evidence="2 3">MI-1</strain>
    </source>
</reference>
<accession>A4J7P7</accession>
<dbReference type="AlphaFoldDB" id="A4J7P7"/>
<dbReference type="Proteomes" id="UP000001556">
    <property type="component" value="Chromosome"/>
</dbReference>
<evidence type="ECO:0000313" key="2">
    <source>
        <dbReference type="EMBL" id="ABO51100.1"/>
    </source>
</evidence>
<keyword evidence="3" id="KW-1185">Reference proteome</keyword>
<evidence type="ECO:0000256" key="1">
    <source>
        <dbReference type="SAM" id="Phobius"/>
    </source>
</evidence>
<dbReference type="KEGG" id="drm:Dred_2590"/>
<sequence>MSFFHRLEKFSFKDFTAIFYHGLFFFLLYKYLDGNDRAEALLVYVAPIVGAIITYYFATEGATLYFNRKKGEGENETNCP</sequence>
<keyword evidence="1" id="KW-0472">Membrane</keyword>
<dbReference type="STRING" id="349161.Dred_2590"/>
<feature type="transmembrane region" description="Helical" evidence="1">
    <location>
        <begin position="41"/>
        <end position="58"/>
    </location>
</feature>
<keyword evidence="1" id="KW-1133">Transmembrane helix</keyword>
<dbReference type="EMBL" id="CP000612">
    <property type="protein sequence ID" value="ABO51100.1"/>
    <property type="molecule type" value="Genomic_DNA"/>
</dbReference>
<gene>
    <name evidence="2" type="ordered locus">Dred_2590</name>
</gene>
<dbReference type="RefSeq" id="WP_011878898.1">
    <property type="nucleotide sequence ID" value="NC_009253.1"/>
</dbReference>